<reference evidence="2 3" key="1">
    <citation type="journal article" date="2023" name="G3 (Bethesda)">
        <title>A haplotype-resolved chromosome-scale genome for Quercus rubra L. provides insights into the genetics of adaptive traits for red oak species.</title>
        <authorList>
            <person name="Kapoor B."/>
            <person name="Jenkins J."/>
            <person name="Schmutz J."/>
            <person name="Zhebentyayeva T."/>
            <person name="Kuelheim C."/>
            <person name="Coggeshall M."/>
            <person name="Heim C."/>
            <person name="Lasky J.R."/>
            <person name="Leites L."/>
            <person name="Islam-Faridi N."/>
            <person name="Romero-Severson J."/>
            <person name="DeLeo V.L."/>
            <person name="Lucas S.M."/>
            <person name="Lazic D."/>
            <person name="Gailing O."/>
            <person name="Carlson J."/>
            <person name="Staton M."/>
        </authorList>
    </citation>
    <scope>NUCLEOTIDE SEQUENCE [LARGE SCALE GENOMIC DNA]</scope>
    <source>
        <strain evidence="2">Pseudo-F2</strain>
    </source>
</reference>
<comment type="caution">
    <text evidence="2">The sequence shown here is derived from an EMBL/GenBank/DDBJ whole genome shotgun (WGS) entry which is preliminary data.</text>
</comment>
<sequence length="101" mass="11999">MKFLLTALKLFYVLDLNLMHFPTASNEDTDEIKAQRKKREEDELICRGHILNTLLDRLYDLYTSMKSPKEIGMLWRQILDQVHEIQILVNKLRDLSINIPE</sequence>
<evidence type="ECO:0000313" key="3">
    <source>
        <dbReference type="Proteomes" id="UP001324115"/>
    </source>
</evidence>
<protein>
    <submittedName>
        <fullName evidence="2">Uncharacterized protein</fullName>
    </submittedName>
</protein>
<accession>A0AAN7GAJ1</accession>
<evidence type="ECO:0000313" key="2">
    <source>
        <dbReference type="EMBL" id="KAK4604109.1"/>
    </source>
</evidence>
<evidence type="ECO:0000256" key="1">
    <source>
        <dbReference type="SAM" id="SignalP"/>
    </source>
</evidence>
<gene>
    <name evidence="2" type="ORF">RGQ29_012569</name>
</gene>
<name>A0AAN7GAJ1_QUERU</name>
<keyword evidence="3" id="KW-1185">Reference proteome</keyword>
<organism evidence="2 3">
    <name type="scientific">Quercus rubra</name>
    <name type="common">Northern red oak</name>
    <name type="synonym">Quercus borealis</name>
    <dbReference type="NCBI Taxonomy" id="3512"/>
    <lineage>
        <taxon>Eukaryota</taxon>
        <taxon>Viridiplantae</taxon>
        <taxon>Streptophyta</taxon>
        <taxon>Embryophyta</taxon>
        <taxon>Tracheophyta</taxon>
        <taxon>Spermatophyta</taxon>
        <taxon>Magnoliopsida</taxon>
        <taxon>eudicotyledons</taxon>
        <taxon>Gunneridae</taxon>
        <taxon>Pentapetalae</taxon>
        <taxon>rosids</taxon>
        <taxon>fabids</taxon>
        <taxon>Fagales</taxon>
        <taxon>Fagaceae</taxon>
        <taxon>Quercus</taxon>
    </lineage>
</organism>
<dbReference type="Proteomes" id="UP001324115">
    <property type="component" value="Unassembled WGS sequence"/>
</dbReference>
<feature type="signal peptide" evidence="1">
    <location>
        <begin position="1"/>
        <end position="26"/>
    </location>
</feature>
<dbReference type="AlphaFoldDB" id="A0AAN7GAJ1"/>
<feature type="chain" id="PRO_5042890158" evidence="1">
    <location>
        <begin position="27"/>
        <end position="101"/>
    </location>
</feature>
<proteinExistence type="predicted"/>
<dbReference type="EMBL" id="JAXUIC010000002">
    <property type="protein sequence ID" value="KAK4604109.1"/>
    <property type="molecule type" value="Genomic_DNA"/>
</dbReference>
<keyword evidence="1" id="KW-0732">Signal</keyword>